<evidence type="ECO:0000256" key="1">
    <source>
        <dbReference type="SAM" id="Phobius"/>
    </source>
</evidence>
<dbReference type="InterPro" id="IPR050570">
    <property type="entry name" value="Cell_wall_metabolism_enzyme"/>
</dbReference>
<name>A0A552WWY9_9MICO</name>
<keyword evidence="4" id="KW-1185">Reference proteome</keyword>
<dbReference type="PANTHER" id="PTHR21666">
    <property type="entry name" value="PEPTIDASE-RELATED"/>
    <property type="match status" value="1"/>
</dbReference>
<organism evidence="3 4">
    <name type="scientific">Georgenia yuyongxinii</name>
    <dbReference type="NCBI Taxonomy" id="2589797"/>
    <lineage>
        <taxon>Bacteria</taxon>
        <taxon>Bacillati</taxon>
        <taxon>Actinomycetota</taxon>
        <taxon>Actinomycetes</taxon>
        <taxon>Micrococcales</taxon>
        <taxon>Bogoriellaceae</taxon>
        <taxon>Georgenia</taxon>
    </lineage>
</organism>
<dbReference type="EMBL" id="VJXR01000004">
    <property type="protein sequence ID" value="TRW47099.1"/>
    <property type="molecule type" value="Genomic_DNA"/>
</dbReference>
<feature type="transmembrane region" description="Helical" evidence="1">
    <location>
        <begin position="134"/>
        <end position="153"/>
    </location>
</feature>
<feature type="transmembrane region" description="Helical" evidence="1">
    <location>
        <begin position="159"/>
        <end position="177"/>
    </location>
</feature>
<gene>
    <name evidence="3" type="ORF">FJ693_02325</name>
</gene>
<keyword evidence="1" id="KW-1133">Transmembrane helix</keyword>
<dbReference type="Gene3D" id="2.70.70.10">
    <property type="entry name" value="Glucose Permease (Domain IIA)"/>
    <property type="match status" value="1"/>
</dbReference>
<feature type="transmembrane region" description="Helical" evidence="1">
    <location>
        <begin position="242"/>
        <end position="260"/>
    </location>
</feature>
<keyword evidence="1" id="KW-0472">Membrane</keyword>
<feature type="transmembrane region" description="Helical" evidence="1">
    <location>
        <begin position="103"/>
        <end position="122"/>
    </location>
</feature>
<dbReference type="CDD" id="cd12797">
    <property type="entry name" value="M23_peptidase"/>
    <property type="match status" value="1"/>
</dbReference>
<protein>
    <submittedName>
        <fullName evidence="3">M23 family metallopeptidase</fullName>
    </submittedName>
</protein>
<accession>A0A552WWY9</accession>
<feature type="transmembrane region" description="Helical" evidence="1">
    <location>
        <begin position="29"/>
        <end position="60"/>
    </location>
</feature>
<dbReference type="Pfam" id="PF01551">
    <property type="entry name" value="Peptidase_M23"/>
    <property type="match status" value="1"/>
</dbReference>
<feature type="transmembrane region" description="Helical" evidence="1">
    <location>
        <begin position="208"/>
        <end position="230"/>
    </location>
</feature>
<dbReference type="RefSeq" id="WP_143416936.1">
    <property type="nucleotide sequence ID" value="NZ_VJXR01000004.1"/>
</dbReference>
<reference evidence="3 4" key="1">
    <citation type="submission" date="2019-07" db="EMBL/GenBank/DDBJ databases">
        <title>Georgenia wutianyii sp. nov. and Georgenia *** sp. nov. isolated from plateau pika (Ochotona curzoniae) in the Qinghai-Tibet plateau of China.</title>
        <authorList>
            <person name="Tian Z."/>
        </authorList>
    </citation>
    <scope>NUCLEOTIDE SEQUENCE [LARGE SCALE GENOMIC DNA]</scope>
    <source>
        <strain evidence="3 4">Z446</strain>
    </source>
</reference>
<dbReference type="SUPFAM" id="SSF51261">
    <property type="entry name" value="Duplicated hybrid motif"/>
    <property type="match status" value="1"/>
</dbReference>
<dbReference type="Proteomes" id="UP000318693">
    <property type="component" value="Unassembled WGS sequence"/>
</dbReference>
<dbReference type="InterPro" id="IPR011055">
    <property type="entry name" value="Dup_hybrid_motif"/>
</dbReference>
<dbReference type="PANTHER" id="PTHR21666:SF285">
    <property type="entry name" value="M23 FAMILY METALLOPEPTIDASE"/>
    <property type="match status" value="1"/>
</dbReference>
<dbReference type="InterPro" id="IPR016047">
    <property type="entry name" value="M23ase_b-sheet_dom"/>
</dbReference>
<proteinExistence type="predicted"/>
<dbReference type="AlphaFoldDB" id="A0A552WWY9"/>
<dbReference type="GO" id="GO:0004222">
    <property type="term" value="F:metalloendopeptidase activity"/>
    <property type="evidence" value="ECO:0007669"/>
    <property type="project" value="TreeGrafter"/>
</dbReference>
<evidence type="ECO:0000313" key="3">
    <source>
        <dbReference type="EMBL" id="TRW47099.1"/>
    </source>
</evidence>
<evidence type="ECO:0000313" key="4">
    <source>
        <dbReference type="Proteomes" id="UP000318693"/>
    </source>
</evidence>
<sequence length="487" mass="51243">MTRAVAPHRVTGKEALPPPARRRRNRRRLVLVVLAGVAWGAAVLVVGPFGLIPFGLLLAFSIDPGEEETGPSVRLTTRNLGLAAAMLAAFAWFWLGYPDLPKSALVVIAGVLIALPLGLQASAGNAARDRTIVVTKRSLILALWGLVLFAVLYQERGVWLYGLAVVCVVLPLSLAVARVRGARRGRIELGLLRHPLRRDMRGHLVQGLNIWLCCALLGGLLAAGGAHIARVPFSLSAGQLDLVVATLAAGLVLLAALALVPRRRVHVPTNVAVALLSGFLVLQLGPASTTSADAVVLDSPLAGEWFVFNGGRSVLLNGHSGNERHAIDFARLGANGRTHPGGGDARLTDYAGFGSPVLAPADGLVVGVADGYPDNPPGTNGDRANHVVMDIGSGDRYVLMAHLQQGSVSVRVGDVVRRGQPLAAVGNNGHSSEPHLHLQVQDSAAGIDAERTYPMVFRDVDITRGGAWPWGDSRELRAGDLVRGLGS</sequence>
<evidence type="ECO:0000259" key="2">
    <source>
        <dbReference type="Pfam" id="PF01551"/>
    </source>
</evidence>
<keyword evidence="1" id="KW-0812">Transmembrane</keyword>
<feature type="domain" description="M23ase beta-sheet core" evidence="2">
    <location>
        <begin position="353"/>
        <end position="444"/>
    </location>
</feature>
<comment type="caution">
    <text evidence="3">The sequence shown here is derived from an EMBL/GenBank/DDBJ whole genome shotgun (WGS) entry which is preliminary data.</text>
</comment>